<dbReference type="Proteomes" id="UP000011554">
    <property type="component" value="Unassembled WGS sequence"/>
</dbReference>
<gene>
    <name evidence="2" type="ORF">C481_12499</name>
</gene>
<dbReference type="EMBL" id="AOIO01000030">
    <property type="protein sequence ID" value="ELZ00468.1"/>
    <property type="molecule type" value="Genomic_DNA"/>
</dbReference>
<name>M0ARA6_NATA1</name>
<reference evidence="2 3" key="1">
    <citation type="journal article" date="2014" name="PLoS Genet.">
        <title>Phylogenetically driven sequencing of extremely halophilic archaea reveals strategies for static and dynamic osmo-response.</title>
        <authorList>
            <person name="Becker E.A."/>
            <person name="Seitzer P.M."/>
            <person name="Tritt A."/>
            <person name="Larsen D."/>
            <person name="Krusor M."/>
            <person name="Yao A.I."/>
            <person name="Wu D."/>
            <person name="Madern D."/>
            <person name="Eisen J.A."/>
            <person name="Darling A.E."/>
            <person name="Facciotti M.T."/>
        </authorList>
    </citation>
    <scope>NUCLEOTIDE SEQUENCE [LARGE SCALE GENOMIC DNA]</scope>
    <source>
        <strain evidence="2 3">DSM 12278</strain>
    </source>
</reference>
<proteinExistence type="predicted"/>
<comment type="caution">
    <text evidence="2">The sequence shown here is derived from an EMBL/GenBank/DDBJ whole genome shotgun (WGS) entry which is preliminary data.</text>
</comment>
<dbReference type="AlphaFoldDB" id="M0ARA6"/>
<dbReference type="PATRIC" id="fig|29540.5.peg.2533"/>
<accession>M0ARA6</accession>
<sequence>MADRDPSIPDREAFDRPDLPLSPEMHRIQAEMAAPRGEEYDLYAFERAIEAEDEPHPIDDLEPVE</sequence>
<organism evidence="2 3">
    <name type="scientific">Natrialba asiatica (strain ATCC 700177 / DSM 12278 / JCM 9576 / FERM P-10747 / NBRC 102637 / 172P1)</name>
    <dbReference type="NCBI Taxonomy" id="29540"/>
    <lineage>
        <taxon>Archaea</taxon>
        <taxon>Methanobacteriati</taxon>
        <taxon>Methanobacteriota</taxon>
        <taxon>Stenosarchaea group</taxon>
        <taxon>Halobacteria</taxon>
        <taxon>Halobacteriales</taxon>
        <taxon>Natrialbaceae</taxon>
        <taxon>Natrialba</taxon>
    </lineage>
</organism>
<keyword evidence="3" id="KW-1185">Reference proteome</keyword>
<protein>
    <submittedName>
        <fullName evidence="2">Uncharacterized protein</fullName>
    </submittedName>
</protein>
<dbReference type="RefSeq" id="WP_006109541.1">
    <property type="nucleotide sequence ID" value="NZ_AOIO01000030.1"/>
</dbReference>
<evidence type="ECO:0000256" key="1">
    <source>
        <dbReference type="SAM" id="MobiDB-lite"/>
    </source>
</evidence>
<feature type="region of interest" description="Disordered" evidence="1">
    <location>
        <begin position="1"/>
        <end position="22"/>
    </location>
</feature>
<evidence type="ECO:0000313" key="2">
    <source>
        <dbReference type="EMBL" id="ELZ00468.1"/>
    </source>
</evidence>
<evidence type="ECO:0000313" key="3">
    <source>
        <dbReference type="Proteomes" id="UP000011554"/>
    </source>
</evidence>